<dbReference type="EMBL" id="OZ020099">
    <property type="protein sequence ID" value="CAK9272606.1"/>
    <property type="molecule type" value="Genomic_DNA"/>
</dbReference>
<protein>
    <recommendedName>
        <fullName evidence="4">Odorant receptor</fullName>
    </recommendedName>
</protein>
<evidence type="ECO:0000313" key="2">
    <source>
        <dbReference type="EMBL" id="CAK9272606.1"/>
    </source>
</evidence>
<name>A0ABP0X3N2_9BRYO</name>
<feature type="transmembrane region" description="Helical" evidence="1">
    <location>
        <begin position="20"/>
        <end position="37"/>
    </location>
</feature>
<organism evidence="2 3">
    <name type="scientific">Sphagnum jensenii</name>
    <dbReference type="NCBI Taxonomy" id="128206"/>
    <lineage>
        <taxon>Eukaryota</taxon>
        <taxon>Viridiplantae</taxon>
        <taxon>Streptophyta</taxon>
        <taxon>Embryophyta</taxon>
        <taxon>Bryophyta</taxon>
        <taxon>Sphagnophytina</taxon>
        <taxon>Sphagnopsida</taxon>
        <taxon>Sphagnales</taxon>
        <taxon>Sphagnaceae</taxon>
        <taxon>Sphagnum</taxon>
    </lineage>
</organism>
<keyword evidence="1" id="KW-0812">Transmembrane</keyword>
<feature type="transmembrane region" description="Helical" evidence="1">
    <location>
        <begin position="273"/>
        <end position="291"/>
    </location>
</feature>
<accession>A0ABP0X3N2</accession>
<proteinExistence type="predicted"/>
<evidence type="ECO:0008006" key="4">
    <source>
        <dbReference type="Google" id="ProtNLM"/>
    </source>
</evidence>
<sequence length="357" mass="41352">MDRPEQLCGPVLIRNCARLLVIDGLMLASFIILWIWVGKAPEQSEPRWFDLSWSMWMSLWGLGITFNCLWLDAWRGFDISFDSRWYAHNRRADAHDQRLPLSFRRKLKYVVCSGHLAPFANLFLMILAHSAYSVLSRIINDMPDDPRRINPSEKMIKIIASCKVVVGTREGSIPATHGTLHTRMESRDEEDALVLGHNDHLNSYMVQLNYKRKEALLRSGVLIPRSESLRLLRRKDRSMVMALAGVQAFGYILPVIIRSTIGCNMNPFEFAGFQGSVLVVVYAVHDFVAMSSHRPLLLYLRPGYEQDMVSQLCNITHWSNDEFSAMARRVYQRWTYFVWLLMFVTAVMQFSSIFKYM</sequence>
<reference evidence="2" key="1">
    <citation type="submission" date="2024-02" db="EMBL/GenBank/DDBJ databases">
        <authorList>
            <consortium name="ELIXIR-Norway"/>
            <consortium name="Elixir Norway"/>
        </authorList>
    </citation>
    <scope>NUCLEOTIDE SEQUENCE</scope>
</reference>
<gene>
    <name evidence="2" type="ORF">CSSPJE1EN1_LOCUS18084</name>
</gene>
<evidence type="ECO:0000256" key="1">
    <source>
        <dbReference type="SAM" id="Phobius"/>
    </source>
</evidence>
<keyword evidence="1" id="KW-1133">Transmembrane helix</keyword>
<feature type="transmembrane region" description="Helical" evidence="1">
    <location>
        <begin position="57"/>
        <end position="74"/>
    </location>
</feature>
<keyword evidence="1" id="KW-0472">Membrane</keyword>
<dbReference type="Proteomes" id="UP001497444">
    <property type="component" value="Chromosome 4"/>
</dbReference>
<feature type="transmembrane region" description="Helical" evidence="1">
    <location>
        <begin position="334"/>
        <end position="354"/>
    </location>
</feature>
<feature type="transmembrane region" description="Helical" evidence="1">
    <location>
        <begin position="240"/>
        <end position="261"/>
    </location>
</feature>
<evidence type="ECO:0000313" key="3">
    <source>
        <dbReference type="Proteomes" id="UP001497444"/>
    </source>
</evidence>
<keyword evidence="3" id="KW-1185">Reference proteome</keyword>